<feature type="binding site" evidence="13">
    <location>
        <position position="73"/>
    </location>
    <ligand>
        <name>FMN</name>
        <dbReference type="ChEBI" id="CHEBI:58210"/>
    </ligand>
</feature>
<sequence length="320" mass="36057">MSMLKIGKLKLKSNLILSPMAGITDLPFRMLCRRFGVELAFVEMINCRSVSHKSRRTQSMLSSGYKERPLGVQILGCEEKFILKALDALNAYKFDILDFNAACPAKKVVRRGEGAGLLREPKKLKKILKLIIKNSWLPVTLKIRTGWDKDSVNAGDIALLAQDCGVNALFIHGRTKTQGYSGEVDYKIIKEVKKKLDIPLIASGDILSALLAKKMFDETGCDGIAVARGALGNPWIFKEIEEFLKTGKIMPKPGINSIVKVMFEHLDASIAFYGERNGIVIFRKFFGWYTRGFRKIRPLREKSSRAKTREDLVRIIEQCK</sequence>
<feature type="binding site" evidence="13">
    <location>
        <position position="142"/>
    </location>
    <ligand>
        <name>FMN</name>
        <dbReference type="ChEBI" id="CHEBI:58210"/>
    </ligand>
</feature>
<dbReference type="CDD" id="cd02801">
    <property type="entry name" value="DUS_like_FMN"/>
    <property type="match status" value="1"/>
</dbReference>
<dbReference type="PANTHER" id="PTHR45846:SF1">
    <property type="entry name" value="TRNA-DIHYDROURIDINE(47) SYNTHASE [NAD(P)(+)]-LIKE"/>
    <property type="match status" value="1"/>
</dbReference>
<keyword evidence="6" id="KW-0521">NADP</keyword>
<evidence type="ECO:0000256" key="12">
    <source>
        <dbReference type="PIRSR" id="PIRSR006621-1"/>
    </source>
</evidence>
<evidence type="ECO:0000256" key="13">
    <source>
        <dbReference type="PIRSR" id="PIRSR006621-2"/>
    </source>
</evidence>
<evidence type="ECO:0000256" key="5">
    <source>
        <dbReference type="ARBA" id="ARBA00022694"/>
    </source>
</evidence>
<keyword evidence="8 11" id="KW-0560">Oxidoreductase</keyword>
<evidence type="ECO:0000313" key="16">
    <source>
        <dbReference type="Proteomes" id="UP000231292"/>
    </source>
</evidence>
<comment type="function">
    <text evidence="1 11">Catalyzes the synthesis of 5,6-dihydrouridine (D), a modified base found in the D-loop of most tRNAs, via the reduction of the C5-C6 double bond in target uridines.</text>
</comment>
<accession>A0A2G9YJI3</accession>
<keyword evidence="5 11" id="KW-0819">tRNA processing</keyword>
<evidence type="ECO:0000256" key="11">
    <source>
        <dbReference type="PIRNR" id="PIRNR006621"/>
    </source>
</evidence>
<comment type="caution">
    <text evidence="15">The sequence shown here is derived from an EMBL/GenBank/DDBJ whole genome shotgun (WGS) entry which is preliminary data.</text>
</comment>
<dbReference type="GO" id="GO:0000049">
    <property type="term" value="F:tRNA binding"/>
    <property type="evidence" value="ECO:0007669"/>
    <property type="project" value="UniProtKB-KW"/>
</dbReference>
<protein>
    <recommendedName>
        <fullName evidence="11">tRNA-dihydrouridine synthase</fullName>
        <ecNumber evidence="11">1.3.1.-</ecNumber>
    </recommendedName>
</protein>
<feature type="domain" description="DUS-like FMN-binding" evidence="14">
    <location>
        <begin position="17"/>
        <end position="312"/>
    </location>
</feature>
<evidence type="ECO:0000256" key="4">
    <source>
        <dbReference type="ARBA" id="ARBA00022643"/>
    </source>
</evidence>
<evidence type="ECO:0000256" key="6">
    <source>
        <dbReference type="ARBA" id="ARBA00022857"/>
    </source>
</evidence>
<feature type="binding site" evidence="13">
    <location>
        <begin position="19"/>
        <end position="21"/>
    </location>
    <ligand>
        <name>FMN</name>
        <dbReference type="ChEBI" id="CHEBI:58210"/>
    </ligand>
</feature>
<dbReference type="Proteomes" id="UP000231292">
    <property type="component" value="Unassembled WGS sequence"/>
</dbReference>
<feature type="active site" description="Proton donor" evidence="12">
    <location>
        <position position="103"/>
    </location>
</feature>
<comment type="similarity">
    <text evidence="11">Belongs to the dus family.</text>
</comment>
<organism evidence="15 16">
    <name type="scientific">Candidatus Sherwoodlollariibacterium unditelluris</name>
    <dbReference type="NCBI Taxonomy" id="1974757"/>
    <lineage>
        <taxon>Bacteria</taxon>
        <taxon>Pseudomonadati</taxon>
        <taxon>Candidatus Omnitrophota</taxon>
        <taxon>Candidatus Sherwoodlollariibacterium</taxon>
    </lineage>
</organism>
<dbReference type="AlphaFoldDB" id="A0A2G9YJI3"/>
<dbReference type="InterPro" id="IPR035587">
    <property type="entry name" value="DUS-like_FMN-bd"/>
</dbReference>
<dbReference type="NCBIfam" id="TIGR00737">
    <property type="entry name" value="nifR3_yhdG"/>
    <property type="match status" value="1"/>
</dbReference>
<comment type="cofactor">
    <cofactor evidence="11 13">
        <name>FMN</name>
        <dbReference type="ChEBI" id="CHEBI:58210"/>
    </cofactor>
</comment>
<dbReference type="PANTHER" id="PTHR45846">
    <property type="entry name" value="TRNA-DIHYDROURIDINE(47) SYNTHASE [NAD(P)(+)]-LIKE"/>
    <property type="match status" value="1"/>
</dbReference>
<dbReference type="InterPro" id="IPR004652">
    <property type="entry name" value="DusB-like"/>
</dbReference>
<dbReference type="Gene3D" id="1.10.1200.80">
    <property type="entry name" value="Putative flavin oxidoreducatase, domain 2"/>
    <property type="match status" value="1"/>
</dbReference>
<keyword evidence="3 11" id="KW-0285">Flavoprotein</keyword>
<evidence type="ECO:0000313" key="15">
    <source>
        <dbReference type="EMBL" id="PIP19385.1"/>
    </source>
</evidence>
<evidence type="ECO:0000256" key="8">
    <source>
        <dbReference type="ARBA" id="ARBA00023002"/>
    </source>
</evidence>
<dbReference type="InterPro" id="IPR024036">
    <property type="entry name" value="tRNA-dHydroUridine_Synthase_C"/>
</dbReference>
<evidence type="ECO:0000256" key="7">
    <source>
        <dbReference type="ARBA" id="ARBA00022884"/>
    </source>
</evidence>
<dbReference type="Pfam" id="PF01207">
    <property type="entry name" value="Dus"/>
    <property type="match status" value="1"/>
</dbReference>
<evidence type="ECO:0000256" key="2">
    <source>
        <dbReference type="ARBA" id="ARBA00022555"/>
    </source>
</evidence>
<name>A0A2G9YJI3_9BACT</name>
<keyword evidence="7" id="KW-0694">RNA-binding</keyword>
<dbReference type="EC" id="1.3.1.-" evidence="11"/>
<comment type="catalytic activity">
    <reaction evidence="9">
        <text>a 5,6-dihydrouridine in tRNA + NADP(+) = a uridine in tRNA + NADPH + H(+)</text>
        <dbReference type="Rhea" id="RHEA:23624"/>
        <dbReference type="Rhea" id="RHEA-COMP:13339"/>
        <dbReference type="Rhea" id="RHEA-COMP:13887"/>
        <dbReference type="ChEBI" id="CHEBI:15378"/>
        <dbReference type="ChEBI" id="CHEBI:57783"/>
        <dbReference type="ChEBI" id="CHEBI:58349"/>
        <dbReference type="ChEBI" id="CHEBI:65315"/>
        <dbReference type="ChEBI" id="CHEBI:74443"/>
    </reaction>
</comment>
<keyword evidence="2" id="KW-0820">tRNA-binding</keyword>
<evidence type="ECO:0000256" key="10">
    <source>
        <dbReference type="ARBA" id="ARBA00048802"/>
    </source>
</evidence>
<dbReference type="PIRSF" id="PIRSF006621">
    <property type="entry name" value="Dus"/>
    <property type="match status" value="1"/>
</dbReference>
<proteinExistence type="inferred from homology"/>
<feature type="binding site" evidence="13">
    <location>
        <begin position="227"/>
        <end position="228"/>
    </location>
    <ligand>
        <name>FMN</name>
        <dbReference type="ChEBI" id="CHEBI:58210"/>
    </ligand>
</feature>
<dbReference type="GO" id="GO:0050660">
    <property type="term" value="F:flavin adenine dinucleotide binding"/>
    <property type="evidence" value="ECO:0007669"/>
    <property type="project" value="InterPro"/>
</dbReference>
<reference evidence="15 16" key="1">
    <citation type="submission" date="2017-09" db="EMBL/GenBank/DDBJ databases">
        <title>Depth-based differentiation of microbial function through sediment-hosted aquifers and enrichment of novel symbionts in the deep terrestrial subsurface.</title>
        <authorList>
            <person name="Probst A.J."/>
            <person name="Ladd B."/>
            <person name="Jarett J.K."/>
            <person name="Geller-Mcgrath D.E."/>
            <person name="Sieber C.M."/>
            <person name="Emerson J.B."/>
            <person name="Anantharaman K."/>
            <person name="Thomas B.C."/>
            <person name="Malmstrom R."/>
            <person name="Stieglmeier M."/>
            <person name="Klingl A."/>
            <person name="Woyke T."/>
            <person name="Ryan C.M."/>
            <person name="Banfield J.F."/>
        </authorList>
    </citation>
    <scope>NUCLEOTIDE SEQUENCE [LARGE SCALE GENOMIC DNA]</scope>
    <source>
        <strain evidence="15">CG23_combo_of_CG06-09_8_20_14_all_41_10</strain>
    </source>
</reference>
<dbReference type="InterPro" id="IPR001269">
    <property type="entry name" value="DUS_fam"/>
</dbReference>
<evidence type="ECO:0000256" key="3">
    <source>
        <dbReference type="ARBA" id="ARBA00022630"/>
    </source>
</evidence>
<dbReference type="GO" id="GO:0017150">
    <property type="term" value="F:tRNA dihydrouridine synthase activity"/>
    <property type="evidence" value="ECO:0007669"/>
    <property type="project" value="InterPro"/>
</dbReference>
<dbReference type="InterPro" id="IPR013785">
    <property type="entry name" value="Aldolase_TIM"/>
</dbReference>
<evidence type="ECO:0000259" key="14">
    <source>
        <dbReference type="Pfam" id="PF01207"/>
    </source>
</evidence>
<dbReference type="SUPFAM" id="SSF51395">
    <property type="entry name" value="FMN-linked oxidoreductases"/>
    <property type="match status" value="1"/>
</dbReference>
<evidence type="ECO:0000256" key="1">
    <source>
        <dbReference type="ARBA" id="ARBA00002790"/>
    </source>
</evidence>
<dbReference type="EMBL" id="PCRK01000071">
    <property type="protein sequence ID" value="PIP19385.1"/>
    <property type="molecule type" value="Genomic_DNA"/>
</dbReference>
<keyword evidence="4 11" id="KW-0288">FMN</keyword>
<comment type="catalytic activity">
    <reaction evidence="10">
        <text>a 5,6-dihydrouridine in tRNA + NAD(+) = a uridine in tRNA + NADH + H(+)</text>
        <dbReference type="Rhea" id="RHEA:54452"/>
        <dbReference type="Rhea" id="RHEA-COMP:13339"/>
        <dbReference type="Rhea" id="RHEA-COMP:13887"/>
        <dbReference type="ChEBI" id="CHEBI:15378"/>
        <dbReference type="ChEBI" id="CHEBI:57540"/>
        <dbReference type="ChEBI" id="CHEBI:57945"/>
        <dbReference type="ChEBI" id="CHEBI:65315"/>
        <dbReference type="ChEBI" id="CHEBI:74443"/>
    </reaction>
</comment>
<gene>
    <name evidence="15" type="ORF">COX41_03130</name>
</gene>
<evidence type="ECO:0000256" key="9">
    <source>
        <dbReference type="ARBA" id="ARBA00048205"/>
    </source>
</evidence>
<keyword evidence="13" id="KW-0547">Nucleotide-binding</keyword>
<dbReference type="Gene3D" id="3.20.20.70">
    <property type="entry name" value="Aldolase class I"/>
    <property type="match status" value="1"/>
</dbReference>
<feature type="binding site" evidence="13">
    <location>
        <position position="172"/>
    </location>
    <ligand>
        <name>FMN</name>
        <dbReference type="ChEBI" id="CHEBI:58210"/>
    </ligand>
</feature>